<dbReference type="EC" id="2.7.1.39" evidence="8 9"/>
<reference evidence="11 12" key="1">
    <citation type="submission" date="2018-05" db="EMBL/GenBank/DDBJ databases">
        <title>Genomic Encyclopedia of Type Strains, Phase IV (KMG-IV): sequencing the most valuable type-strain genomes for metagenomic binning, comparative biology and taxonomic classification.</title>
        <authorList>
            <person name="Goeker M."/>
        </authorList>
    </citation>
    <scope>NUCLEOTIDE SEQUENCE [LARGE SCALE GENOMIC DNA]</scope>
    <source>
        <strain evidence="11 12">DSM 16791</strain>
    </source>
</reference>
<organism evidence="11 12">
    <name type="scientific">Hoeflea marina</name>
    <dbReference type="NCBI Taxonomy" id="274592"/>
    <lineage>
        <taxon>Bacteria</taxon>
        <taxon>Pseudomonadati</taxon>
        <taxon>Pseudomonadota</taxon>
        <taxon>Alphaproteobacteria</taxon>
        <taxon>Hyphomicrobiales</taxon>
        <taxon>Rhizobiaceae</taxon>
        <taxon>Hoeflea</taxon>
    </lineage>
</organism>
<dbReference type="GO" id="GO:0005524">
    <property type="term" value="F:ATP binding"/>
    <property type="evidence" value="ECO:0007669"/>
    <property type="project" value="UniProtKB-KW"/>
</dbReference>
<dbReference type="InterPro" id="IPR050249">
    <property type="entry name" value="Pseudomonas-type_ThrB"/>
</dbReference>
<keyword evidence="1 8" id="KW-0028">Amino-acid biosynthesis</keyword>
<dbReference type="AlphaFoldDB" id="A0A317PNT0"/>
<name>A0A317PNT0_9HYPH</name>
<keyword evidence="4 8" id="KW-0547">Nucleotide-binding</keyword>
<dbReference type="Pfam" id="PF01636">
    <property type="entry name" value="APH"/>
    <property type="match status" value="1"/>
</dbReference>
<evidence type="ECO:0000313" key="12">
    <source>
        <dbReference type="Proteomes" id="UP000246352"/>
    </source>
</evidence>
<evidence type="ECO:0000256" key="5">
    <source>
        <dbReference type="ARBA" id="ARBA00022777"/>
    </source>
</evidence>
<dbReference type="Proteomes" id="UP000246352">
    <property type="component" value="Unassembled WGS sequence"/>
</dbReference>
<evidence type="ECO:0000256" key="7">
    <source>
        <dbReference type="ARBA" id="ARBA00038240"/>
    </source>
</evidence>
<dbReference type="NCBIfam" id="NF003558">
    <property type="entry name" value="PRK05231.1"/>
    <property type="match status" value="1"/>
</dbReference>
<evidence type="ECO:0000256" key="9">
    <source>
        <dbReference type="NCBIfam" id="TIGR00938"/>
    </source>
</evidence>
<comment type="pathway">
    <text evidence="8">Amino-acid biosynthesis; L-threonine biosynthesis; L-threonine from L-aspartate: step 4/5.</text>
</comment>
<dbReference type="PANTHER" id="PTHR21064">
    <property type="entry name" value="AMINOGLYCOSIDE PHOSPHOTRANSFERASE DOMAIN-CONTAINING PROTEIN-RELATED"/>
    <property type="match status" value="1"/>
</dbReference>
<dbReference type="Gene3D" id="3.30.200.20">
    <property type="entry name" value="Phosphorylase Kinase, domain 1"/>
    <property type="match status" value="1"/>
</dbReference>
<dbReference type="NCBIfam" id="TIGR00938">
    <property type="entry name" value="thrB_alt"/>
    <property type="match status" value="1"/>
</dbReference>
<dbReference type="OrthoDB" id="9777460at2"/>
<dbReference type="InterPro" id="IPR011009">
    <property type="entry name" value="Kinase-like_dom_sf"/>
</dbReference>
<dbReference type="CDD" id="cd05153">
    <property type="entry name" value="HomoserineK_II"/>
    <property type="match status" value="1"/>
</dbReference>
<proteinExistence type="inferred from homology"/>
<dbReference type="EMBL" id="QGTR01000002">
    <property type="protein sequence ID" value="PWW01879.1"/>
    <property type="molecule type" value="Genomic_DNA"/>
</dbReference>
<dbReference type="RefSeq" id="WP_110031632.1">
    <property type="nucleotide sequence ID" value="NZ_QGTR01000002.1"/>
</dbReference>
<dbReference type="Gene3D" id="3.90.1200.10">
    <property type="match status" value="1"/>
</dbReference>
<evidence type="ECO:0000256" key="1">
    <source>
        <dbReference type="ARBA" id="ARBA00022605"/>
    </source>
</evidence>
<dbReference type="HAMAP" id="MF_00301">
    <property type="entry name" value="Homoser_kinase_2"/>
    <property type="match status" value="1"/>
</dbReference>
<evidence type="ECO:0000256" key="3">
    <source>
        <dbReference type="ARBA" id="ARBA00022697"/>
    </source>
</evidence>
<dbReference type="InterPro" id="IPR002575">
    <property type="entry name" value="Aminoglycoside_PTrfase"/>
</dbReference>
<dbReference type="UniPathway" id="UPA00050">
    <property type="reaction ID" value="UER00064"/>
</dbReference>
<dbReference type="GO" id="GO:0004413">
    <property type="term" value="F:homoserine kinase activity"/>
    <property type="evidence" value="ECO:0007669"/>
    <property type="project" value="UniProtKB-UniRule"/>
</dbReference>
<feature type="domain" description="Aminoglycoside phosphotransferase" evidence="10">
    <location>
        <begin position="27"/>
        <end position="255"/>
    </location>
</feature>
<comment type="similarity">
    <text evidence="7 8">Belongs to the pseudomonas-type ThrB family.</text>
</comment>
<protein>
    <recommendedName>
        <fullName evidence="8 9">Homoserine kinase</fullName>
        <shortName evidence="8">HK</shortName>
        <shortName evidence="8">HSK</shortName>
        <ecNumber evidence="8 9">2.7.1.39</ecNumber>
    </recommendedName>
</protein>
<keyword evidence="6 8" id="KW-0067">ATP-binding</keyword>
<evidence type="ECO:0000259" key="10">
    <source>
        <dbReference type="Pfam" id="PF01636"/>
    </source>
</evidence>
<evidence type="ECO:0000313" key="11">
    <source>
        <dbReference type="EMBL" id="PWW01879.1"/>
    </source>
</evidence>
<dbReference type="PANTHER" id="PTHR21064:SF6">
    <property type="entry name" value="AMINOGLYCOSIDE PHOSPHOTRANSFERASE DOMAIN-CONTAINING PROTEIN"/>
    <property type="match status" value="1"/>
</dbReference>
<accession>A0A317PNT0</accession>
<gene>
    <name evidence="8" type="primary">thrB</name>
    <name evidence="11" type="ORF">DFR52_102543</name>
</gene>
<comment type="catalytic activity">
    <reaction evidence="8">
        <text>L-homoserine + ATP = O-phospho-L-homoserine + ADP + H(+)</text>
        <dbReference type="Rhea" id="RHEA:13985"/>
        <dbReference type="ChEBI" id="CHEBI:15378"/>
        <dbReference type="ChEBI" id="CHEBI:30616"/>
        <dbReference type="ChEBI" id="CHEBI:57476"/>
        <dbReference type="ChEBI" id="CHEBI:57590"/>
        <dbReference type="ChEBI" id="CHEBI:456216"/>
        <dbReference type="EC" id="2.7.1.39"/>
    </reaction>
</comment>
<dbReference type="SUPFAM" id="SSF56112">
    <property type="entry name" value="Protein kinase-like (PK-like)"/>
    <property type="match status" value="1"/>
</dbReference>
<keyword evidence="2 8" id="KW-0808">Transferase</keyword>
<evidence type="ECO:0000256" key="2">
    <source>
        <dbReference type="ARBA" id="ARBA00022679"/>
    </source>
</evidence>
<dbReference type="InterPro" id="IPR005280">
    <property type="entry name" value="Homoserine_kinase_II"/>
</dbReference>
<keyword evidence="3 8" id="KW-0791">Threonine biosynthesis</keyword>
<keyword evidence="5 8" id="KW-0418">Kinase</keyword>
<evidence type="ECO:0000256" key="6">
    <source>
        <dbReference type="ARBA" id="ARBA00022840"/>
    </source>
</evidence>
<sequence>MAVYTDVNEEQLRAFLGEYSIGSLLSYKGIAEGVENTNFLLRSSGGTYILTLYEKRVNRDDLPFFLGLMDHLAAKGLTCPVPVPRRDGELLGSLAGRPAALVSFLDGTWLRRPAPIHCGEVGRALATLHVAGNDFPLVRPNALSVASWRPLWDKSRERADEVEPGLADEIDADLRALEAGWPDDLPAGVIHGDLFPDNVFFIGDRLSGLIDFYFACNDHFAYDVAVCLNAWCFEGDGSFNLTKGMALLDGYASVRSLEPRETAILPLLARGAALRFFLTRLHDWLTTPEGALVVKKDPLEYLRKVRFHRRITSGYDYGLRQEIPS</sequence>
<keyword evidence="12" id="KW-1185">Reference proteome</keyword>
<evidence type="ECO:0000256" key="4">
    <source>
        <dbReference type="ARBA" id="ARBA00022741"/>
    </source>
</evidence>
<dbReference type="GO" id="GO:0009088">
    <property type="term" value="P:threonine biosynthetic process"/>
    <property type="evidence" value="ECO:0007669"/>
    <property type="project" value="UniProtKB-UniRule"/>
</dbReference>
<evidence type="ECO:0000256" key="8">
    <source>
        <dbReference type="HAMAP-Rule" id="MF_00301"/>
    </source>
</evidence>
<comment type="caution">
    <text evidence="11">The sequence shown here is derived from an EMBL/GenBank/DDBJ whole genome shotgun (WGS) entry which is preliminary data.</text>
</comment>